<dbReference type="AlphaFoldDB" id="A0A8T0W2H4"/>
<dbReference type="PANTHER" id="PTHR34709:SF74">
    <property type="entry name" value="F-BOX DOMAIN-CONTAINING PROTEIN"/>
    <property type="match status" value="1"/>
</dbReference>
<comment type="caution">
    <text evidence="2">The sequence shown here is derived from an EMBL/GenBank/DDBJ whole genome shotgun (WGS) entry which is preliminary data.</text>
</comment>
<dbReference type="EMBL" id="CM029039">
    <property type="protein sequence ID" value="KAG2639564.1"/>
    <property type="molecule type" value="Genomic_DNA"/>
</dbReference>
<dbReference type="InterPro" id="IPR032675">
    <property type="entry name" value="LRR_dom_sf"/>
</dbReference>
<dbReference type="InterPro" id="IPR055312">
    <property type="entry name" value="FBL15-like"/>
</dbReference>
<dbReference type="SUPFAM" id="SSF52047">
    <property type="entry name" value="RNI-like"/>
    <property type="match status" value="1"/>
</dbReference>
<dbReference type="PANTHER" id="PTHR34709">
    <property type="entry name" value="OS10G0396666 PROTEIN"/>
    <property type="match status" value="1"/>
</dbReference>
<dbReference type="Gene3D" id="1.20.1280.50">
    <property type="match status" value="1"/>
</dbReference>
<dbReference type="SUPFAM" id="SSF81383">
    <property type="entry name" value="F-box domain"/>
    <property type="match status" value="1"/>
</dbReference>
<accession>A0A8T0W2H4</accession>
<dbReference type="InterPro" id="IPR053781">
    <property type="entry name" value="F-box_AtFBL13-like"/>
</dbReference>
<dbReference type="Proteomes" id="UP000823388">
    <property type="component" value="Chromosome 2K"/>
</dbReference>
<evidence type="ECO:0000313" key="2">
    <source>
        <dbReference type="EMBL" id="KAG2639564.1"/>
    </source>
</evidence>
<proteinExistence type="predicted"/>
<dbReference type="InterPro" id="IPR001810">
    <property type="entry name" value="F-box_dom"/>
</dbReference>
<dbReference type="Pfam" id="PF00646">
    <property type="entry name" value="F-box"/>
    <property type="match status" value="1"/>
</dbReference>
<dbReference type="SMART" id="SM00256">
    <property type="entry name" value="FBOX"/>
    <property type="match status" value="1"/>
</dbReference>
<reference evidence="2 3" key="1">
    <citation type="submission" date="2020-05" db="EMBL/GenBank/DDBJ databases">
        <title>WGS assembly of Panicum virgatum.</title>
        <authorList>
            <person name="Lovell J.T."/>
            <person name="Jenkins J."/>
            <person name="Shu S."/>
            <person name="Juenger T.E."/>
            <person name="Schmutz J."/>
        </authorList>
    </citation>
    <scope>NUCLEOTIDE SEQUENCE [LARGE SCALE GENOMIC DNA]</scope>
    <source>
        <strain evidence="3">cv. AP13</strain>
    </source>
</reference>
<dbReference type="InterPro" id="IPR036047">
    <property type="entry name" value="F-box-like_dom_sf"/>
</dbReference>
<dbReference type="OrthoDB" id="1939276at2759"/>
<protein>
    <recommendedName>
        <fullName evidence="1">F-box domain-containing protein</fullName>
    </recommendedName>
</protein>
<organism evidence="2 3">
    <name type="scientific">Panicum virgatum</name>
    <name type="common">Blackwell switchgrass</name>
    <dbReference type="NCBI Taxonomy" id="38727"/>
    <lineage>
        <taxon>Eukaryota</taxon>
        <taxon>Viridiplantae</taxon>
        <taxon>Streptophyta</taxon>
        <taxon>Embryophyta</taxon>
        <taxon>Tracheophyta</taxon>
        <taxon>Spermatophyta</taxon>
        <taxon>Magnoliopsida</taxon>
        <taxon>Liliopsida</taxon>
        <taxon>Poales</taxon>
        <taxon>Poaceae</taxon>
        <taxon>PACMAD clade</taxon>
        <taxon>Panicoideae</taxon>
        <taxon>Panicodae</taxon>
        <taxon>Paniceae</taxon>
        <taxon>Panicinae</taxon>
        <taxon>Panicum</taxon>
        <taxon>Panicum sect. Hiantes</taxon>
    </lineage>
</organism>
<keyword evidence="3" id="KW-1185">Reference proteome</keyword>
<sequence length="479" mass="53643">MDPGGDLAAAGEDRLSTLPDDILAQILGPLPTPDAVRTSLVSRRWRRVWEFLPELRFFFFPEPSRFRDALAAHQVRLRFLQVWARDGGADTESLAIWLPAAAARVSGHFVLINGSGGQQEEAVDDDDFVELPCFPEASAIVIRLRQLGLAVAPAGVFARLTSLNLGRVRLHGDLGDAISSPRCPCLQELRLFDTRGLEGLTIRSQTLVKMELESLHDFWELTVEAPELKELSVVHCLLDDPVATISAPRLESLEWKYSAGEMESVQLGEMPQLRSLGSLAFFVYGLPNFLYNRACVQFLQRFRVIETLRLMLNYLKPINTCQYLMEEMNVLPDLTILHLIVTANGHDFGASAFHVLKMCTGIRELVLELSLPSISEVPTPCPPGCICNEHPDWKTEGLLLVNLHEIKIQELRGSDHEVSFVKRLFDWATLLKKVTVTFDASVTESKAKELCQTLSFSTPGVCMDFRYHNNNKVLHAPQD</sequence>
<dbReference type="Gene3D" id="3.80.10.10">
    <property type="entry name" value="Ribonuclease Inhibitor"/>
    <property type="match status" value="1"/>
</dbReference>
<dbReference type="CDD" id="cd22160">
    <property type="entry name" value="F-box_AtFBL13-like"/>
    <property type="match status" value="1"/>
</dbReference>
<evidence type="ECO:0000313" key="3">
    <source>
        <dbReference type="Proteomes" id="UP000823388"/>
    </source>
</evidence>
<name>A0A8T0W2H4_PANVG</name>
<dbReference type="PROSITE" id="PS50181">
    <property type="entry name" value="FBOX"/>
    <property type="match status" value="1"/>
</dbReference>
<gene>
    <name evidence="2" type="ORF">PVAP13_2KG432032</name>
</gene>
<evidence type="ECO:0000259" key="1">
    <source>
        <dbReference type="PROSITE" id="PS50181"/>
    </source>
</evidence>
<feature type="domain" description="F-box" evidence="1">
    <location>
        <begin position="12"/>
        <end position="48"/>
    </location>
</feature>